<evidence type="ECO:0000313" key="2">
    <source>
        <dbReference type="EMBL" id="MDI1428112.1"/>
    </source>
</evidence>
<dbReference type="InterPro" id="IPR011042">
    <property type="entry name" value="6-blade_b-propeller_TolB-like"/>
</dbReference>
<evidence type="ECO:0000256" key="1">
    <source>
        <dbReference type="SAM" id="SignalP"/>
    </source>
</evidence>
<feature type="chain" id="PRO_5047137980" description="Cell surface protein" evidence="1">
    <location>
        <begin position="23"/>
        <end position="554"/>
    </location>
</feature>
<gene>
    <name evidence="2" type="ORF">QHF89_01365</name>
</gene>
<dbReference type="SUPFAM" id="SSF50998">
    <property type="entry name" value="Quinoprotein alcohol dehydrogenase-like"/>
    <property type="match status" value="1"/>
</dbReference>
<dbReference type="PROSITE" id="PS51257">
    <property type="entry name" value="PROKAR_LIPOPROTEIN"/>
    <property type="match status" value="1"/>
</dbReference>
<dbReference type="PANTHER" id="PTHR35580:SF1">
    <property type="entry name" value="PHYTASE-LIKE DOMAIN-CONTAINING PROTEIN"/>
    <property type="match status" value="1"/>
</dbReference>
<reference evidence="2 3" key="1">
    <citation type="submission" date="2023-04" db="EMBL/GenBank/DDBJ databases">
        <title>The genome sequence of Polyangium sorediatum DSM14670.</title>
        <authorList>
            <person name="Zhang X."/>
        </authorList>
    </citation>
    <scope>NUCLEOTIDE SEQUENCE [LARGE SCALE GENOMIC DNA]</scope>
    <source>
        <strain evidence="2 3">DSM 14670</strain>
    </source>
</reference>
<name>A0ABT6NII3_9BACT</name>
<keyword evidence="1" id="KW-0732">Signal</keyword>
<dbReference type="InterPro" id="IPR052918">
    <property type="entry name" value="Motility_Chemotaxis_Reg"/>
</dbReference>
<evidence type="ECO:0008006" key="4">
    <source>
        <dbReference type="Google" id="ProtNLM"/>
    </source>
</evidence>
<dbReference type="Proteomes" id="UP001160301">
    <property type="component" value="Unassembled WGS sequence"/>
</dbReference>
<organism evidence="2 3">
    <name type="scientific">Polyangium sorediatum</name>
    <dbReference type="NCBI Taxonomy" id="889274"/>
    <lineage>
        <taxon>Bacteria</taxon>
        <taxon>Pseudomonadati</taxon>
        <taxon>Myxococcota</taxon>
        <taxon>Polyangia</taxon>
        <taxon>Polyangiales</taxon>
        <taxon>Polyangiaceae</taxon>
        <taxon>Polyangium</taxon>
    </lineage>
</organism>
<proteinExistence type="predicted"/>
<dbReference type="RefSeq" id="WP_136965263.1">
    <property type="nucleotide sequence ID" value="NZ_JARZHI010000001.1"/>
</dbReference>
<dbReference type="InterPro" id="IPR011047">
    <property type="entry name" value="Quinoprotein_ADH-like_sf"/>
</dbReference>
<feature type="signal peptide" evidence="1">
    <location>
        <begin position="1"/>
        <end position="22"/>
    </location>
</feature>
<accession>A0ABT6NII3</accession>
<comment type="caution">
    <text evidence="2">The sequence shown here is derived from an EMBL/GenBank/DDBJ whole genome shotgun (WGS) entry which is preliminary data.</text>
</comment>
<keyword evidence="3" id="KW-1185">Reference proteome</keyword>
<dbReference type="EMBL" id="JARZHI010000001">
    <property type="protein sequence ID" value="MDI1428112.1"/>
    <property type="molecule type" value="Genomic_DNA"/>
</dbReference>
<dbReference type="Gene3D" id="2.120.10.30">
    <property type="entry name" value="TolB, C-terminal domain"/>
    <property type="match status" value="1"/>
</dbReference>
<evidence type="ECO:0000313" key="3">
    <source>
        <dbReference type="Proteomes" id="UP001160301"/>
    </source>
</evidence>
<dbReference type="PANTHER" id="PTHR35580">
    <property type="entry name" value="CELL SURFACE GLYCOPROTEIN (S-LAYER PROTEIN)-LIKE PROTEIN"/>
    <property type="match status" value="1"/>
</dbReference>
<protein>
    <recommendedName>
        <fullName evidence="4">Cell surface protein</fullName>
    </recommendedName>
</protein>
<sequence>MRAFHSPASIPVLLLATACGFAGCGAEPGDPTPQTNPLVPGPPPAIVGPPEDEVCDGMDNDHDGEVDEDDPSYGLACDTGQPGICAAGTLTCGYYAELECVPDQVPQVEDCSTPEDEDCDGFGGCPGGMHVWSRGLLGVGGQTYGAVATDGSNNIFVGLGANGSVDFGSGPIPITGGMAVVKYDAAGSHAWMKPLCPNLAGTSGGTVYSVATDAAGNVLAAGIFSGTCDFGTGPMTVTGLGSFVVKLDAAGNTLWARPFTGGTHGGSVAVDATGNVYYASYSNAPFDFGAGALTGADDDIVLGKFDASGNLVWGKRFVATKSQRSPVIDVDAAGHVILGFTYNSSANVGTGAFPASGAEILLAQIDPTGNAVWAKSLGGPYDQLLSSIRVAPSGDLVLGGYFYYRANFGGPTLTGIDNLDGFVAKFSPTGNHVWTKGLVGPNYQEQVLLDVDASGNISVAGNYQGSVDLGLGYVPGSSTTTYDVFAAKLDPSGATLWAGHFGDSGDQRLGGLAVDTAGNTILAGALYGGSIDFGGGPLNAYLTNGDGFLAKLSP</sequence>